<evidence type="ECO:0000256" key="1">
    <source>
        <dbReference type="SAM" id="MobiDB-lite"/>
    </source>
</evidence>
<reference evidence="3" key="1">
    <citation type="journal article" date="2020" name="BMC Genomics">
        <title>Correction to: Identification and distribution of gene clusters required for synthesis of sphingolipid metabolism inhibitors in diverse species of the filamentous fungus Fusarium.</title>
        <authorList>
            <person name="Kim H.S."/>
            <person name="Lohmar J.M."/>
            <person name="Busman M."/>
            <person name="Brown D.W."/>
            <person name="Naumann T.A."/>
            <person name="Divon H.H."/>
            <person name="Lysoe E."/>
            <person name="Uhlig S."/>
            <person name="Proctor R.H."/>
        </authorList>
    </citation>
    <scope>NUCLEOTIDE SEQUENCE</scope>
    <source>
        <strain evidence="3">NRRL 22465</strain>
    </source>
</reference>
<proteinExistence type="predicted"/>
<evidence type="ECO:0000313" key="4">
    <source>
        <dbReference type="Proteomes" id="UP000635477"/>
    </source>
</evidence>
<feature type="signal peptide" evidence="2">
    <location>
        <begin position="1"/>
        <end position="21"/>
    </location>
</feature>
<comment type="caution">
    <text evidence="3">The sequence shown here is derived from an EMBL/GenBank/DDBJ whole genome shotgun (WGS) entry which is preliminary data.</text>
</comment>
<feature type="region of interest" description="Disordered" evidence="1">
    <location>
        <begin position="186"/>
        <end position="205"/>
    </location>
</feature>
<keyword evidence="2" id="KW-0732">Signal</keyword>
<dbReference type="OrthoDB" id="5234002at2759"/>
<dbReference type="Proteomes" id="UP000635477">
    <property type="component" value="Unassembled WGS sequence"/>
</dbReference>
<organism evidence="3 4">
    <name type="scientific">Fusarium zealandicum</name>
    <dbReference type="NCBI Taxonomy" id="1053134"/>
    <lineage>
        <taxon>Eukaryota</taxon>
        <taxon>Fungi</taxon>
        <taxon>Dikarya</taxon>
        <taxon>Ascomycota</taxon>
        <taxon>Pezizomycotina</taxon>
        <taxon>Sordariomycetes</taxon>
        <taxon>Hypocreomycetidae</taxon>
        <taxon>Hypocreales</taxon>
        <taxon>Nectriaceae</taxon>
        <taxon>Fusarium</taxon>
        <taxon>Fusarium staphyleae species complex</taxon>
    </lineage>
</organism>
<dbReference type="AlphaFoldDB" id="A0A8H4UI57"/>
<protein>
    <submittedName>
        <fullName evidence="3">Uncharacterized protein</fullName>
    </submittedName>
</protein>
<accession>A0A8H4UI57</accession>
<feature type="chain" id="PRO_5034789257" evidence="2">
    <location>
        <begin position="22"/>
        <end position="231"/>
    </location>
</feature>
<keyword evidence="4" id="KW-1185">Reference proteome</keyword>
<dbReference type="Gene3D" id="3.30.430.10">
    <property type="entry name" value="Killer Toxin P4, subunit A"/>
    <property type="match status" value="1"/>
</dbReference>
<evidence type="ECO:0000256" key="2">
    <source>
        <dbReference type="SAM" id="SignalP"/>
    </source>
</evidence>
<evidence type="ECO:0000313" key="3">
    <source>
        <dbReference type="EMBL" id="KAF4977217.1"/>
    </source>
</evidence>
<gene>
    <name evidence="3" type="ORF">FZEAL_6245</name>
</gene>
<dbReference type="EMBL" id="JABEYC010000453">
    <property type="protein sequence ID" value="KAF4977217.1"/>
    <property type="molecule type" value="Genomic_DNA"/>
</dbReference>
<reference evidence="3" key="2">
    <citation type="submission" date="2020-05" db="EMBL/GenBank/DDBJ databases">
        <authorList>
            <person name="Kim H.-S."/>
            <person name="Proctor R.H."/>
            <person name="Brown D.W."/>
        </authorList>
    </citation>
    <scope>NUCLEOTIDE SEQUENCE</scope>
    <source>
        <strain evidence="3">NRRL 22465</strain>
    </source>
</reference>
<sequence>MLNQRFASLLWLLNVLSVVVAQDEGRTQSPKYNCLGGPAFGLEAACDFNNFEGLQGRAPSELLYEIIMQVDLPNDTFYPNEEHVTCLFKDTSFILDFEAGLRAIGFQIDIKEAGKICVFAKDIPKGGLTLGEIRVLSRALISECDKCGRMTVNYLSKKESDLGWLEFDWKKSAICQENCIRPGHGLKTENSTDSSRDRERNAYFGNGNGGSFSKGGLYERLEMAMGNGSAT</sequence>
<name>A0A8H4UI57_9HYPO</name>